<dbReference type="KEGG" id="atq:GH723_12390"/>
<gene>
    <name evidence="1" type="ORF">GH723_12390</name>
</gene>
<dbReference type="Proteomes" id="UP000334019">
    <property type="component" value="Chromosome"/>
</dbReference>
<keyword evidence="2" id="KW-1185">Reference proteome</keyword>
<organism evidence="1 2">
    <name type="scientific">Actinomarinicola tropica</name>
    <dbReference type="NCBI Taxonomy" id="2789776"/>
    <lineage>
        <taxon>Bacteria</taxon>
        <taxon>Bacillati</taxon>
        <taxon>Actinomycetota</taxon>
        <taxon>Acidimicrobiia</taxon>
        <taxon>Acidimicrobiales</taxon>
        <taxon>Iamiaceae</taxon>
        <taxon>Actinomarinicola</taxon>
    </lineage>
</organism>
<sequence>MMRVDAAYVEEKIGIEADSKRWHATDVRFEDDREKRARAAALGWTILAVTYRQVTTRPAWVGRTVAAARDAARRAS</sequence>
<reference evidence="1 2" key="1">
    <citation type="submission" date="2019-11" db="EMBL/GenBank/DDBJ databases">
        <authorList>
            <person name="He Y."/>
        </authorList>
    </citation>
    <scope>NUCLEOTIDE SEQUENCE [LARGE SCALE GENOMIC DNA]</scope>
    <source>
        <strain evidence="1 2">SCSIO 58843</strain>
    </source>
</reference>
<evidence type="ECO:0000313" key="1">
    <source>
        <dbReference type="EMBL" id="QGG95833.1"/>
    </source>
</evidence>
<protein>
    <recommendedName>
        <fullName evidence="3">DUF559 domain-containing protein</fullName>
    </recommendedName>
</protein>
<dbReference type="Gene3D" id="3.40.960.10">
    <property type="entry name" value="VSR Endonuclease"/>
    <property type="match status" value="1"/>
</dbReference>
<accession>A0A5Q2RJ55</accession>
<dbReference type="SUPFAM" id="SSF52980">
    <property type="entry name" value="Restriction endonuclease-like"/>
    <property type="match status" value="1"/>
</dbReference>
<proteinExistence type="predicted"/>
<dbReference type="AlphaFoldDB" id="A0A5Q2RJ55"/>
<name>A0A5Q2RJ55_9ACTN</name>
<dbReference type="InterPro" id="IPR011335">
    <property type="entry name" value="Restrct_endonuc-II-like"/>
</dbReference>
<evidence type="ECO:0008006" key="3">
    <source>
        <dbReference type="Google" id="ProtNLM"/>
    </source>
</evidence>
<dbReference type="EMBL" id="CP045851">
    <property type="protein sequence ID" value="QGG95833.1"/>
    <property type="molecule type" value="Genomic_DNA"/>
</dbReference>
<evidence type="ECO:0000313" key="2">
    <source>
        <dbReference type="Proteomes" id="UP000334019"/>
    </source>
</evidence>